<evidence type="ECO:0000256" key="1">
    <source>
        <dbReference type="SAM" id="Phobius"/>
    </source>
</evidence>
<sequence>MVHSLHPQASLRKLRVLPHFPSSYSFKILILLLLYCTFFFFFFFFLIFFSLHHLHILSINYSFFFSRVIQYVCFFKLRYIIFVMGT</sequence>
<keyword evidence="1" id="KW-1133">Transmembrane helix</keyword>
<keyword evidence="1" id="KW-0472">Membrane</keyword>
<proteinExistence type="predicted"/>
<accession>A0A6A4P9C6</accession>
<dbReference type="Proteomes" id="UP000447434">
    <property type="component" value="Chromosome 14"/>
</dbReference>
<name>A0A6A4P9C6_LUPAL</name>
<evidence type="ECO:0000313" key="2">
    <source>
        <dbReference type="EMBL" id="KAE9599695.1"/>
    </source>
</evidence>
<gene>
    <name evidence="2" type="ORF">Lalb_Chr14g0365101</name>
</gene>
<feature type="transmembrane region" description="Helical" evidence="1">
    <location>
        <begin position="61"/>
        <end position="81"/>
    </location>
</feature>
<protein>
    <submittedName>
        <fullName evidence="2">Uncharacterized protein</fullName>
    </submittedName>
</protein>
<keyword evidence="1" id="KW-0812">Transmembrane</keyword>
<dbReference type="EMBL" id="WOCE01000014">
    <property type="protein sequence ID" value="KAE9599695.1"/>
    <property type="molecule type" value="Genomic_DNA"/>
</dbReference>
<evidence type="ECO:0000313" key="3">
    <source>
        <dbReference type="Proteomes" id="UP000447434"/>
    </source>
</evidence>
<reference evidence="3" key="1">
    <citation type="journal article" date="2020" name="Nat. Commun.">
        <title>Genome sequence of the cluster root forming white lupin.</title>
        <authorList>
            <person name="Hufnagel B."/>
            <person name="Marques A."/>
            <person name="Soriano A."/>
            <person name="Marques L."/>
            <person name="Divol F."/>
            <person name="Doumas P."/>
            <person name="Sallet E."/>
            <person name="Mancinotti D."/>
            <person name="Carrere S."/>
            <person name="Marande W."/>
            <person name="Arribat S."/>
            <person name="Keller J."/>
            <person name="Huneau C."/>
            <person name="Blein T."/>
            <person name="Aime D."/>
            <person name="Laguerre M."/>
            <person name="Taylor J."/>
            <person name="Schubert V."/>
            <person name="Nelson M."/>
            <person name="Geu-Flores F."/>
            <person name="Crespi M."/>
            <person name="Gallardo-Guerrero K."/>
            <person name="Delaux P.-M."/>
            <person name="Salse J."/>
            <person name="Berges H."/>
            <person name="Guyot R."/>
            <person name="Gouzy J."/>
            <person name="Peret B."/>
        </authorList>
    </citation>
    <scope>NUCLEOTIDE SEQUENCE [LARGE SCALE GENOMIC DNA]</scope>
    <source>
        <strain evidence="3">cv. Amiga</strain>
    </source>
</reference>
<keyword evidence="3" id="KW-1185">Reference proteome</keyword>
<organism evidence="2 3">
    <name type="scientific">Lupinus albus</name>
    <name type="common">White lupine</name>
    <name type="synonym">Lupinus termis</name>
    <dbReference type="NCBI Taxonomy" id="3870"/>
    <lineage>
        <taxon>Eukaryota</taxon>
        <taxon>Viridiplantae</taxon>
        <taxon>Streptophyta</taxon>
        <taxon>Embryophyta</taxon>
        <taxon>Tracheophyta</taxon>
        <taxon>Spermatophyta</taxon>
        <taxon>Magnoliopsida</taxon>
        <taxon>eudicotyledons</taxon>
        <taxon>Gunneridae</taxon>
        <taxon>Pentapetalae</taxon>
        <taxon>rosids</taxon>
        <taxon>fabids</taxon>
        <taxon>Fabales</taxon>
        <taxon>Fabaceae</taxon>
        <taxon>Papilionoideae</taxon>
        <taxon>50 kb inversion clade</taxon>
        <taxon>genistoids sensu lato</taxon>
        <taxon>core genistoids</taxon>
        <taxon>Genisteae</taxon>
        <taxon>Lupinus</taxon>
    </lineage>
</organism>
<feature type="transmembrane region" description="Helical" evidence="1">
    <location>
        <begin position="28"/>
        <end position="49"/>
    </location>
</feature>
<comment type="caution">
    <text evidence="2">The sequence shown here is derived from an EMBL/GenBank/DDBJ whole genome shotgun (WGS) entry which is preliminary data.</text>
</comment>
<dbReference type="AlphaFoldDB" id="A0A6A4P9C6"/>